<evidence type="ECO:0000313" key="2">
    <source>
        <dbReference type="EMBL" id="ART30355.1"/>
    </source>
</evidence>
<gene>
    <name evidence="2" type="ORF">AEK19_MT1168</name>
</gene>
<dbReference type="EMBL" id="KY774314">
    <property type="protein sequence ID" value="ART30355.1"/>
    <property type="molecule type" value="Genomic_DNA"/>
</dbReference>
<name>A0A1Y0AYW8_9LAMI</name>
<reference evidence="2" key="1">
    <citation type="submission" date="2017-03" db="EMBL/GenBank/DDBJ databases">
        <title>The mitochondrial genome of the carnivorous plant Utricularia reniformis (Lentibulariaceae): structure, comparative analysis and evolutionary landmarks.</title>
        <authorList>
            <person name="Silva S.R."/>
            <person name="Alvarenga D.O."/>
            <person name="Michael T.P."/>
            <person name="Miranda V.F.O."/>
            <person name="Varani A.M."/>
        </authorList>
    </citation>
    <scope>NUCLEOTIDE SEQUENCE</scope>
</reference>
<keyword evidence="2" id="KW-0496">Mitochondrion</keyword>
<geneLocation type="mitochondrion" evidence="2"/>
<evidence type="ECO:0000256" key="1">
    <source>
        <dbReference type="SAM" id="MobiDB-lite"/>
    </source>
</evidence>
<sequence>MKSKGSEGDSTSPELERGKRTEVSVCCNVYFHFTSFLGFIKLSHREQDWQWLVKS</sequence>
<dbReference type="AlphaFoldDB" id="A0A1Y0AYW8"/>
<proteinExistence type="predicted"/>
<feature type="region of interest" description="Disordered" evidence="1">
    <location>
        <begin position="1"/>
        <end position="20"/>
    </location>
</feature>
<protein>
    <submittedName>
        <fullName evidence="2">Uncharacterized protein</fullName>
    </submittedName>
</protein>
<accession>A0A1Y0AYW8</accession>
<organism evidence="2">
    <name type="scientific">Utricularia reniformis</name>
    <dbReference type="NCBI Taxonomy" id="192314"/>
    <lineage>
        <taxon>Eukaryota</taxon>
        <taxon>Viridiplantae</taxon>
        <taxon>Streptophyta</taxon>
        <taxon>Embryophyta</taxon>
        <taxon>Tracheophyta</taxon>
        <taxon>Spermatophyta</taxon>
        <taxon>Magnoliopsida</taxon>
        <taxon>eudicotyledons</taxon>
        <taxon>Gunneridae</taxon>
        <taxon>Pentapetalae</taxon>
        <taxon>asterids</taxon>
        <taxon>lamiids</taxon>
        <taxon>Lamiales</taxon>
        <taxon>Lentibulariaceae</taxon>
        <taxon>Utricularia</taxon>
    </lineage>
</organism>